<dbReference type="PANTHER" id="PTHR22617">
    <property type="entry name" value="CHEMOTAXIS SENSOR HISTIDINE KINASE-RELATED"/>
    <property type="match status" value="1"/>
</dbReference>
<proteinExistence type="predicted"/>
<keyword evidence="7" id="KW-1185">Reference proteome</keyword>
<evidence type="ECO:0000313" key="7">
    <source>
        <dbReference type="Proteomes" id="UP000198672"/>
    </source>
</evidence>
<dbReference type="PANTHER" id="PTHR22617:SF45">
    <property type="entry name" value="CHEMOTAXIS PROTEIN CHEW"/>
    <property type="match status" value="1"/>
</dbReference>
<feature type="domain" description="CheW-like" evidence="5">
    <location>
        <begin position="52"/>
        <end position="193"/>
    </location>
</feature>
<feature type="domain" description="CheW-like" evidence="5">
    <location>
        <begin position="399"/>
        <end position="541"/>
    </location>
</feature>
<gene>
    <name evidence="6" type="ORF">SAMN05421644_102102</name>
</gene>
<evidence type="ECO:0000256" key="1">
    <source>
        <dbReference type="ARBA" id="ARBA00004496"/>
    </source>
</evidence>
<dbReference type="PROSITE" id="PS50851">
    <property type="entry name" value="CHEW"/>
    <property type="match status" value="3"/>
</dbReference>
<dbReference type="Proteomes" id="UP000198672">
    <property type="component" value="Unassembled WGS sequence"/>
</dbReference>
<dbReference type="Gene3D" id="2.40.50.180">
    <property type="entry name" value="CheA-289, Domain 4"/>
    <property type="match status" value="3"/>
</dbReference>
<name>A0A1H3BBN2_ALLWA</name>
<keyword evidence="3" id="KW-0963">Cytoplasm</keyword>
<evidence type="ECO:0000256" key="4">
    <source>
        <dbReference type="SAM" id="MobiDB-lite"/>
    </source>
</evidence>
<dbReference type="InterPro" id="IPR036061">
    <property type="entry name" value="CheW-like_dom_sf"/>
</dbReference>
<evidence type="ECO:0000313" key="6">
    <source>
        <dbReference type="EMBL" id="SDX39051.1"/>
    </source>
</evidence>
<organism evidence="6 7">
    <name type="scientific">Allochromatium warmingii</name>
    <name type="common">Chromatium warmingii</name>
    <dbReference type="NCBI Taxonomy" id="61595"/>
    <lineage>
        <taxon>Bacteria</taxon>
        <taxon>Pseudomonadati</taxon>
        <taxon>Pseudomonadota</taxon>
        <taxon>Gammaproteobacteria</taxon>
        <taxon>Chromatiales</taxon>
        <taxon>Chromatiaceae</taxon>
        <taxon>Allochromatium</taxon>
    </lineage>
</organism>
<dbReference type="Pfam" id="PF01584">
    <property type="entry name" value="CheW"/>
    <property type="match status" value="3"/>
</dbReference>
<evidence type="ECO:0000256" key="3">
    <source>
        <dbReference type="ARBA" id="ARBA00022490"/>
    </source>
</evidence>
<feature type="domain" description="CheW-like" evidence="5">
    <location>
        <begin position="225"/>
        <end position="369"/>
    </location>
</feature>
<dbReference type="GO" id="GO:0006935">
    <property type="term" value="P:chemotaxis"/>
    <property type="evidence" value="ECO:0007669"/>
    <property type="project" value="InterPro"/>
</dbReference>
<dbReference type="OrthoDB" id="9790406at2"/>
<evidence type="ECO:0000259" key="5">
    <source>
        <dbReference type="PROSITE" id="PS50851"/>
    </source>
</evidence>
<sequence>MTHEQVEPVVEPLEDVVTTEPEREPEAATAIAPIVTADTADDVASEEHEGDIRQFVIFIGGSEVFAVDMAPVQEIIRVPDVVRVPLAPATLEGLANLRGKVLPIISLRRLFGFPERENDDSTRALVIDLGQPLGFVVDRVHSVVGVEPGRIEDVGALTTTVKTELLAGLLKEVSGFPMVMVLDFERLIGNEFAAIAHLAHATAGGALGGLEHEAATDEEEASSDELQLVSFEVAAQEYAVPIENVQEIVQFPEQVVHVPRSEAHVLGVMTLRNRLLPLVSLRCLFDLDARAADERSRILVIRLGDMAVGLVVDSVNEVLRVPKSAVDAMPKLLARHGDLSEIAEICRLNAGKRLVSIISTDNLFRHATIREALSNMDQLRDNERLDDETDNSDEDNDDEEQVVVFRLDKEEFGVPIESVQEIVRVPDELTHVPKAPPFVEGVINLRGSVLPVIDQRRRLGMATVARNDRQRIMVFLLDGVRTGFIVDSVAEVLKIPKNAIETSPRLSLEQARLIARVANLEQQKRMIQLIEPSRLIAEEQREELAALGEV</sequence>
<reference evidence="7" key="1">
    <citation type="submission" date="2016-10" db="EMBL/GenBank/DDBJ databases">
        <authorList>
            <person name="Varghese N."/>
            <person name="Submissions S."/>
        </authorList>
    </citation>
    <scope>NUCLEOTIDE SEQUENCE [LARGE SCALE GENOMIC DNA]</scope>
    <source>
        <strain evidence="7">DSM 173</strain>
    </source>
</reference>
<evidence type="ECO:0000256" key="2">
    <source>
        <dbReference type="ARBA" id="ARBA00021483"/>
    </source>
</evidence>
<dbReference type="InterPro" id="IPR039315">
    <property type="entry name" value="CheW"/>
</dbReference>
<dbReference type="GO" id="GO:0005829">
    <property type="term" value="C:cytosol"/>
    <property type="evidence" value="ECO:0007669"/>
    <property type="project" value="TreeGrafter"/>
</dbReference>
<comment type="subcellular location">
    <subcellularLocation>
        <location evidence="1">Cytoplasm</location>
    </subcellularLocation>
</comment>
<dbReference type="RefSeq" id="WP_091331723.1">
    <property type="nucleotide sequence ID" value="NZ_FNOW01000002.1"/>
</dbReference>
<dbReference type="AlphaFoldDB" id="A0A1H3BBN2"/>
<dbReference type="Gene3D" id="2.30.30.40">
    <property type="entry name" value="SH3 Domains"/>
    <property type="match status" value="3"/>
</dbReference>
<accession>A0A1H3BBN2</accession>
<dbReference type="SMART" id="SM00260">
    <property type="entry name" value="CheW"/>
    <property type="match status" value="3"/>
</dbReference>
<feature type="compositionally biased region" description="Low complexity" evidence="4">
    <location>
        <begin position="7"/>
        <end position="19"/>
    </location>
</feature>
<dbReference type="InterPro" id="IPR002545">
    <property type="entry name" value="CheW-lke_dom"/>
</dbReference>
<dbReference type="GO" id="GO:0007165">
    <property type="term" value="P:signal transduction"/>
    <property type="evidence" value="ECO:0007669"/>
    <property type="project" value="InterPro"/>
</dbReference>
<dbReference type="SUPFAM" id="SSF50341">
    <property type="entry name" value="CheW-like"/>
    <property type="match status" value="3"/>
</dbReference>
<dbReference type="EMBL" id="FNOW01000002">
    <property type="protein sequence ID" value="SDX39051.1"/>
    <property type="molecule type" value="Genomic_DNA"/>
</dbReference>
<dbReference type="STRING" id="61595.SAMN05421644_102102"/>
<protein>
    <recommendedName>
        <fullName evidence="2">Chemotaxis protein CheW</fullName>
    </recommendedName>
</protein>
<feature type="region of interest" description="Disordered" evidence="4">
    <location>
        <begin position="1"/>
        <end position="26"/>
    </location>
</feature>